<evidence type="ECO:0000256" key="11">
    <source>
        <dbReference type="ARBA" id="ARBA00023136"/>
    </source>
</evidence>
<evidence type="ECO:0000256" key="7">
    <source>
        <dbReference type="ARBA" id="ARBA00022723"/>
    </source>
</evidence>
<organism evidence="13 14">
    <name type="scientific">Chlamydia pecorum (strain ATCC VR-628 / DSM 29919 / E58)</name>
    <name type="common">Chlamydophila pecorum</name>
    <dbReference type="NCBI Taxonomy" id="331635"/>
    <lineage>
        <taxon>Bacteria</taxon>
        <taxon>Pseudomonadati</taxon>
        <taxon>Chlamydiota</taxon>
        <taxon>Chlamydiia</taxon>
        <taxon>Chlamydiales</taxon>
        <taxon>Chlamydiaceae</taxon>
        <taxon>Chlamydia/Chlamydophila group</taxon>
        <taxon>Chlamydia</taxon>
    </lineage>
</organism>
<keyword evidence="9 12" id="KW-1133">Transmembrane helix</keyword>
<dbReference type="GO" id="GO:0019646">
    <property type="term" value="P:aerobic electron transport chain"/>
    <property type="evidence" value="ECO:0007669"/>
    <property type="project" value="TreeGrafter"/>
</dbReference>
<evidence type="ECO:0000256" key="4">
    <source>
        <dbReference type="ARBA" id="ARBA00022475"/>
    </source>
</evidence>
<keyword evidence="14" id="KW-1185">Reference proteome</keyword>
<gene>
    <name evidence="13" type="primary">cydB</name>
    <name evidence="13" type="ordered locus">G5S_1044</name>
</gene>
<proteinExistence type="inferred from homology"/>
<evidence type="ECO:0000256" key="8">
    <source>
        <dbReference type="ARBA" id="ARBA00022982"/>
    </source>
</evidence>
<feature type="transmembrane region" description="Helical" evidence="12">
    <location>
        <begin position="263"/>
        <end position="288"/>
    </location>
</feature>
<feature type="transmembrane region" description="Helical" evidence="12">
    <location>
        <begin position="12"/>
        <end position="41"/>
    </location>
</feature>
<sequence length="344" mass="38135">MAFSLTEALPVLWYIILCVAVVAYAWGDGFDLGIGVIYPLARNNTERRMLLNSIGPVWDGNEVWLIIIIGGLFAGFPPAYTLLLTTFYMPIWTLVLLYIFRGCSLEFRSKIEKKKWKVFWDIVFVSSSAAISFFLGTLAGNIVLGLPLSPETSLISSSWLLFFRPYAVLCGAVVTSAFAFHGACFAVMKSSGELCLRIQNRFSYVLSSFLVCYFLLIGATLGVIPKRFDAFPAYPLLILLIVFTSCFCFAAKNSVKRERYGLAFCYSSLNLLVLALSAVALTFPNILISTVDPQYSCTIFNAAVTAKTLKSLCTIVVVGLPLIIAYGIFVYRVFRGKTDFPSIY</sequence>
<feature type="transmembrane region" description="Helical" evidence="12">
    <location>
        <begin position="119"/>
        <end position="146"/>
    </location>
</feature>
<dbReference type="Pfam" id="PF02322">
    <property type="entry name" value="Cyt_bd_oxida_II"/>
    <property type="match status" value="1"/>
</dbReference>
<dbReference type="GO" id="GO:0046872">
    <property type="term" value="F:metal ion binding"/>
    <property type="evidence" value="ECO:0007669"/>
    <property type="project" value="UniProtKB-KW"/>
</dbReference>
<evidence type="ECO:0000256" key="9">
    <source>
        <dbReference type="ARBA" id="ARBA00022989"/>
    </source>
</evidence>
<evidence type="ECO:0000256" key="5">
    <source>
        <dbReference type="ARBA" id="ARBA00022617"/>
    </source>
</evidence>
<evidence type="ECO:0000256" key="10">
    <source>
        <dbReference type="ARBA" id="ARBA00023004"/>
    </source>
</evidence>
<keyword evidence="4" id="KW-1003">Cell membrane</keyword>
<dbReference type="GO" id="GO:0009055">
    <property type="term" value="F:electron transfer activity"/>
    <property type="evidence" value="ECO:0007669"/>
    <property type="project" value="TreeGrafter"/>
</dbReference>
<keyword evidence="7" id="KW-0479">Metal-binding</keyword>
<evidence type="ECO:0000256" key="1">
    <source>
        <dbReference type="ARBA" id="ARBA00004651"/>
    </source>
</evidence>
<dbReference type="Proteomes" id="UP000008305">
    <property type="component" value="Chromosome"/>
</dbReference>
<keyword evidence="13" id="KW-0560">Oxidoreductase</keyword>
<keyword evidence="3" id="KW-0813">Transport</keyword>
<feature type="transmembrane region" description="Helical" evidence="12">
    <location>
        <begin position="308"/>
        <end position="334"/>
    </location>
</feature>
<feature type="transmembrane region" description="Helical" evidence="12">
    <location>
        <begin position="87"/>
        <end position="107"/>
    </location>
</feature>
<keyword evidence="6 12" id="KW-0812">Transmembrane</keyword>
<feature type="transmembrane region" description="Helical" evidence="12">
    <location>
        <begin position="202"/>
        <end position="224"/>
    </location>
</feature>
<keyword evidence="8" id="KW-0249">Electron transport</keyword>
<dbReference type="InterPro" id="IPR003317">
    <property type="entry name" value="Cyt-d_oxidase_su2"/>
</dbReference>
<protein>
    <submittedName>
        <fullName evidence="13">Cytochrome d ubiquinol oxidase, subunit II</fullName>
        <ecNumber evidence="13">1.10.3.-</ecNumber>
    </submittedName>
</protein>
<feature type="transmembrane region" description="Helical" evidence="12">
    <location>
        <begin position="230"/>
        <end position="251"/>
    </location>
</feature>
<keyword evidence="11 12" id="KW-0472">Membrane</keyword>
<dbReference type="KEGG" id="cpm:G5S_1044"/>
<name>A0AA34RDZ7_CHLPE</name>
<feature type="transmembrane region" description="Helical" evidence="12">
    <location>
        <begin position="166"/>
        <end position="190"/>
    </location>
</feature>
<dbReference type="AlphaFoldDB" id="A0AA34RDZ7"/>
<dbReference type="PANTHER" id="PTHR43141:SF5">
    <property type="entry name" value="CYTOCHROME BD-I UBIQUINOL OXIDASE SUBUNIT 2"/>
    <property type="match status" value="1"/>
</dbReference>
<dbReference type="EC" id="1.10.3.-" evidence="13"/>
<dbReference type="GO" id="GO:0005886">
    <property type="term" value="C:plasma membrane"/>
    <property type="evidence" value="ECO:0007669"/>
    <property type="project" value="UniProtKB-SubCell"/>
</dbReference>
<evidence type="ECO:0000256" key="3">
    <source>
        <dbReference type="ARBA" id="ARBA00022448"/>
    </source>
</evidence>
<dbReference type="NCBIfam" id="TIGR00203">
    <property type="entry name" value="cydB"/>
    <property type="match status" value="1"/>
</dbReference>
<dbReference type="PANTHER" id="PTHR43141">
    <property type="entry name" value="CYTOCHROME BD2 SUBUNIT II"/>
    <property type="match status" value="1"/>
</dbReference>
<dbReference type="PIRSF" id="PIRSF000267">
    <property type="entry name" value="Cyt_oxidse_sub2"/>
    <property type="match status" value="1"/>
</dbReference>
<accession>A0AA34RDZ7</accession>
<evidence type="ECO:0000256" key="12">
    <source>
        <dbReference type="SAM" id="Phobius"/>
    </source>
</evidence>
<comment type="subcellular location">
    <subcellularLocation>
        <location evidence="1">Cell membrane</location>
        <topology evidence="1">Multi-pass membrane protein</topology>
    </subcellularLocation>
</comment>
<feature type="transmembrane region" description="Helical" evidence="12">
    <location>
        <begin position="62"/>
        <end position="81"/>
    </location>
</feature>
<keyword evidence="10" id="KW-0408">Iron</keyword>
<dbReference type="GO" id="GO:0016682">
    <property type="term" value="F:oxidoreductase activity, acting on diphenols and related substances as donors, oxygen as acceptor"/>
    <property type="evidence" value="ECO:0007669"/>
    <property type="project" value="TreeGrafter"/>
</dbReference>
<comment type="similarity">
    <text evidence="2">Belongs to the cytochrome ubiquinol oxidase subunit 2 family.</text>
</comment>
<evidence type="ECO:0000256" key="6">
    <source>
        <dbReference type="ARBA" id="ARBA00022692"/>
    </source>
</evidence>
<dbReference type="GO" id="GO:0070069">
    <property type="term" value="C:cytochrome complex"/>
    <property type="evidence" value="ECO:0007669"/>
    <property type="project" value="TreeGrafter"/>
</dbReference>
<evidence type="ECO:0000313" key="13">
    <source>
        <dbReference type="EMBL" id="AEB41961.1"/>
    </source>
</evidence>
<keyword evidence="5" id="KW-0349">Heme</keyword>
<evidence type="ECO:0000313" key="14">
    <source>
        <dbReference type="Proteomes" id="UP000008305"/>
    </source>
</evidence>
<evidence type="ECO:0000256" key="2">
    <source>
        <dbReference type="ARBA" id="ARBA00007543"/>
    </source>
</evidence>
<reference evidence="13 14" key="1">
    <citation type="journal article" date="2011" name="J. Bacteriol.">
        <title>Genome sequence of the obligate intracellular animal pathogen Chlamydia pecorum E58.</title>
        <authorList>
            <person name="Mojica S."/>
            <person name="Huot Creasy H."/>
            <person name="Daugherty S."/>
            <person name="Read T.D."/>
            <person name="Kim T."/>
            <person name="Kaltenboeck B."/>
            <person name="Bavoil P."/>
            <person name="Myers G.S."/>
        </authorList>
    </citation>
    <scope>NUCLEOTIDE SEQUENCE [LARGE SCALE GENOMIC DNA]</scope>
    <source>
        <strain evidence="13 14">E58</strain>
    </source>
</reference>
<dbReference type="EMBL" id="CP002608">
    <property type="protein sequence ID" value="AEB41961.1"/>
    <property type="molecule type" value="Genomic_DNA"/>
</dbReference>
<dbReference type="RefSeq" id="WP_013713039.1">
    <property type="nucleotide sequence ID" value="NC_015408.1"/>
</dbReference>